<dbReference type="Gramene" id="TraesCLE_scaffold_003988_01G000100.1">
    <property type="protein sequence ID" value="TraesCLE_scaffold_003988_01G000100.1"/>
    <property type="gene ID" value="TraesCLE_scaffold_003988_01G000100"/>
</dbReference>
<dbReference type="Gramene" id="TraesCAD_scaffold_109253_01G000100.1">
    <property type="protein sequence ID" value="TraesCAD_scaffold_109253_01G000100.1"/>
    <property type="gene ID" value="TraesCAD_scaffold_109253_01G000100"/>
</dbReference>
<reference evidence="8" key="2">
    <citation type="submission" date="2018-10" db="UniProtKB">
        <authorList>
            <consortium name="EnsemblPlants"/>
        </authorList>
    </citation>
    <scope>IDENTIFICATION</scope>
</reference>
<dbReference type="InterPro" id="IPR036879">
    <property type="entry name" value="TF_MADSbox_sf"/>
</dbReference>
<dbReference type="STRING" id="4565.A0A3B6RL78"/>
<dbReference type="Pfam" id="PF00319">
    <property type="entry name" value="SRF-TF"/>
    <property type="match status" value="1"/>
</dbReference>
<feature type="compositionally biased region" description="Polar residues" evidence="6">
    <location>
        <begin position="334"/>
        <end position="355"/>
    </location>
</feature>
<evidence type="ECO:0000313" key="8">
    <source>
        <dbReference type="EnsemblPlants" id="TraesCS7A02G335700.1.cds1"/>
    </source>
</evidence>
<dbReference type="GO" id="GO:0005634">
    <property type="term" value="C:nucleus"/>
    <property type="evidence" value="ECO:0007669"/>
    <property type="project" value="UniProtKB-SubCell"/>
</dbReference>
<evidence type="ECO:0000256" key="4">
    <source>
        <dbReference type="ARBA" id="ARBA00023163"/>
    </source>
</evidence>
<dbReference type="CDD" id="cd00120">
    <property type="entry name" value="MADS"/>
    <property type="match status" value="1"/>
</dbReference>
<reference evidence="8" key="1">
    <citation type="submission" date="2018-08" db="EMBL/GenBank/DDBJ databases">
        <authorList>
            <person name="Rossello M."/>
        </authorList>
    </citation>
    <scope>NUCLEOTIDE SEQUENCE [LARGE SCALE GENOMIC DNA]</scope>
    <source>
        <strain evidence="8">cv. Chinese Spring</strain>
    </source>
</reference>
<dbReference type="Gramene" id="TraesCLE_scaffold_180032_01G000100.1">
    <property type="protein sequence ID" value="TraesCLE_scaffold_180032_01G000100.1"/>
    <property type="gene ID" value="TraesCLE_scaffold_180032_01G000100"/>
</dbReference>
<organism evidence="8">
    <name type="scientific">Triticum aestivum</name>
    <name type="common">Wheat</name>
    <dbReference type="NCBI Taxonomy" id="4565"/>
    <lineage>
        <taxon>Eukaryota</taxon>
        <taxon>Viridiplantae</taxon>
        <taxon>Streptophyta</taxon>
        <taxon>Embryophyta</taxon>
        <taxon>Tracheophyta</taxon>
        <taxon>Spermatophyta</taxon>
        <taxon>Magnoliopsida</taxon>
        <taxon>Liliopsida</taxon>
        <taxon>Poales</taxon>
        <taxon>Poaceae</taxon>
        <taxon>BOP clade</taxon>
        <taxon>Pooideae</taxon>
        <taxon>Triticodae</taxon>
        <taxon>Triticeae</taxon>
        <taxon>Triticinae</taxon>
        <taxon>Triticum</taxon>
    </lineage>
</organism>
<dbReference type="SMR" id="A0A3B6RL78"/>
<dbReference type="Proteomes" id="UP000019116">
    <property type="component" value="Chromosome 7A"/>
</dbReference>
<feature type="domain" description="MADS-box" evidence="7">
    <location>
        <begin position="1"/>
        <end position="49"/>
    </location>
</feature>
<dbReference type="SMART" id="SM00432">
    <property type="entry name" value="MADS"/>
    <property type="match status" value="1"/>
</dbReference>
<dbReference type="GO" id="GO:0000978">
    <property type="term" value="F:RNA polymerase II cis-regulatory region sequence-specific DNA binding"/>
    <property type="evidence" value="ECO:0000318"/>
    <property type="project" value="GO_Central"/>
</dbReference>
<evidence type="ECO:0000256" key="2">
    <source>
        <dbReference type="ARBA" id="ARBA00023015"/>
    </source>
</evidence>
<evidence type="ECO:0000256" key="3">
    <source>
        <dbReference type="ARBA" id="ARBA00023125"/>
    </source>
</evidence>
<evidence type="ECO:0000313" key="9">
    <source>
        <dbReference type="Proteomes" id="UP000019116"/>
    </source>
</evidence>
<keyword evidence="3" id="KW-0238">DNA-binding</keyword>
<evidence type="ECO:0000259" key="7">
    <source>
        <dbReference type="PROSITE" id="PS50066"/>
    </source>
</evidence>
<dbReference type="PROSITE" id="PS50066">
    <property type="entry name" value="MADS_BOX_2"/>
    <property type="match status" value="1"/>
</dbReference>
<dbReference type="InterPro" id="IPR002100">
    <property type="entry name" value="TF_MADSbox"/>
</dbReference>
<keyword evidence="2" id="KW-0805">Transcription regulation</keyword>
<dbReference type="GO" id="GO:0006357">
    <property type="term" value="P:regulation of transcription by RNA polymerase II"/>
    <property type="evidence" value="ECO:0000318"/>
    <property type="project" value="GO_Central"/>
</dbReference>
<keyword evidence="9" id="KW-1185">Reference proteome</keyword>
<sequence>MTRGKVEMRLVESARGRAATCGRRTKGLQNKARELATLCAVPVALVCLAAGAGAPPLVWESEEGVLERYRRAVPPEVRAQHTHRGYLEAELGKERAKLARVRHGCPAALADWDPALNDVTLDQARELLEAIDAALRAAGDRMEALGVPADGGHGRIDEQIAPDASDDAVMPQQLAQGGGVPCTGSNPVDLDMDAAGFELQMVPWHGGNNDGLLGEDRFQMQPGCGFQCIGGGNYSGAVDETLALGSGNAGYDWTDLTMWHTGELRDAVLPLGNYPAFADCTPAPEYSAQVVAGGDYMKTLPTGYGYPMAMGVGNNFTLGSNYTARWQVEESHRSGTSTMSAAPSPQCSDPGTRSSGQVFHYLH</sequence>
<dbReference type="Gramene" id="TraesCS7A03G0825200.1">
    <property type="protein sequence ID" value="TraesCS7A03G0825200.1.CDS1"/>
    <property type="gene ID" value="TraesCS7A03G0825200"/>
</dbReference>
<dbReference type="Gramene" id="TraesWEE_scaffold_143051_01G000100.1">
    <property type="protein sequence ID" value="TraesWEE_scaffold_143051_01G000100.1"/>
    <property type="gene ID" value="TraesWEE_scaffold_143051_01G000100"/>
</dbReference>
<proteinExistence type="predicted"/>
<evidence type="ECO:0000256" key="6">
    <source>
        <dbReference type="SAM" id="MobiDB-lite"/>
    </source>
</evidence>
<dbReference type="GO" id="GO:0000981">
    <property type="term" value="F:DNA-binding transcription factor activity, RNA polymerase II-specific"/>
    <property type="evidence" value="ECO:0000318"/>
    <property type="project" value="GO_Central"/>
</dbReference>
<dbReference type="GO" id="GO:0046983">
    <property type="term" value="F:protein dimerization activity"/>
    <property type="evidence" value="ECO:0007669"/>
    <property type="project" value="InterPro"/>
</dbReference>
<dbReference type="OrthoDB" id="783564at2759"/>
<feature type="region of interest" description="Disordered" evidence="6">
    <location>
        <begin position="329"/>
        <end position="355"/>
    </location>
</feature>
<evidence type="ECO:0000256" key="1">
    <source>
        <dbReference type="ARBA" id="ARBA00004123"/>
    </source>
</evidence>
<keyword evidence="5" id="KW-0539">Nucleus</keyword>
<dbReference type="Gramene" id="TraesCS7A02G335700.1">
    <property type="protein sequence ID" value="TraesCS7A02G335700.1.cds1"/>
    <property type="gene ID" value="TraesCS7A02G335700"/>
</dbReference>
<dbReference type="SUPFAM" id="SSF55455">
    <property type="entry name" value="SRF-like"/>
    <property type="match status" value="1"/>
</dbReference>
<keyword evidence="4" id="KW-0804">Transcription</keyword>
<dbReference type="AlphaFoldDB" id="A0A3B6RL78"/>
<dbReference type="Gene3D" id="3.40.1810.10">
    <property type="entry name" value="Transcription factor, MADS-box"/>
    <property type="match status" value="1"/>
</dbReference>
<evidence type="ECO:0000256" key="5">
    <source>
        <dbReference type="ARBA" id="ARBA00023242"/>
    </source>
</evidence>
<dbReference type="RefSeq" id="XP_044428949.1">
    <property type="nucleotide sequence ID" value="XM_044573014.1"/>
</dbReference>
<name>A0A3B6RL78_WHEAT</name>
<accession>A0A3B6RL78</accession>
<dbReference type="EnsemblPlants" id="TraesCS7A02G335700.1">
    <property type="protein sequence ID" value="TraesCS7A02G335700.1.cds1"/>
    <property type="gene ID" value="TraesCS7A02G335700"/>
</dbReference>
<dbReference type="GeneID" id="123154240"/>
<protein>
    <recommendedName>
        <fullName evidence="7">MADS-box domain-containing protein</fullName>
    </recommendedName>
</protein>
<comment type="subcellular location">
    <subcellularLocation>
        <location evidence="1">Nucleus</location>
    </subcellularLocation>
</comment>
<gene>
    <name evidence="8" type="primary">LOC123154240</name>
</gene>